<dbReference type="EMBL" id="JAFJMO010000002">
    <property type="protein sequence ID" value="KAJ8285111.1"/>
    <property type="molecule type" value="Genomic_DNA"/>
</dbReference>
<dbReference type="OrthoDB" id="6287101at2759"/>
<accession>A0A9Q1E0G4</accession>
<feature type="region of interest" description="Disordered" evidence="1">
    <location>
        <begin position="136"/>
        <end position="160"/>
    </location>
</feature>
<protein>
    <recommendedName>
        <fullName evidence="4">PH domain-containing protein</fullName>
    </recommendedName>
</protein>
<comment type="caution">
    <text evidence="2">The sequence shown here is derived from an EMBL/GenBank/DDBJ whole genome shotgun (WGS) entry which is preliminary data.</text>
</comment>
<proteinExistence type="predicted"/>
<organism evidence="2 3">
    <name type="scientific">Conger conger</name>
    <name type="common">Conger eel</name>
    <name type="synonym">Muraena conger</name>
    <dbReference type="NCBI Taxonomy" id="82655"/>
    <lineage>
        <taxon>Eukaryota</taxon>
        <taxon>Metazoa</taxon>
        <taxon>Chordata</taxon>
        <taxon>Craniata</taxon>
        <taxon>Vertebrata</taxon>
        <taxon>Euteleostomi</taxon>
        <taxon>Actinopterygii</taxon>
        <taxon>Neopterygii</taxon>
        <taxon>Teleostei</taxon>
        <taxon>Anguilliformes</taxon>
        <taxon>Congridae</taxon>
        <taxon>Conger</taxon>
    </lineage>
</organism>
<evidence type="ECO:0000313" key="2">
    <source>
        <dbReference type="EMBL" id="KAJ8285111.1"/>
    </source>
</evidence>
<evidence type="ECO:0008006" key="4">
    <source>
        <dbReference type="Google" id="ProtNLM"/>
    </source>
</evidence>
<evidence type="ECO:0000256" key="1">
    <source>
        <dbReference type="SAM" id="MobiDB-lite"/>
    </source>
</evidence>
<dbReference type="AlphaFoldDB" id="A0A9Q1E0G4"/>
<name>A0A9Q1E0G4_CONCO</name>
<reference evidence="2" key="1">
    <citation type="journal article" date="2023" name="Science">
        <title>Genome structures resolve the early diversification of teleost fishes.</title>
        <authorList>
            <person name="Parey E."/>
            <person name="Louis A."/>
            <person name="Montfort J."/>
            <person name="Bouchez O."/>
            <person name="Roques C."/>
            <person name="Iampietro C."/>
            <person name="Lluch J."/>
            <person name="Castinel A."/>
            <person name="Donnadieu C."/>
            <person name="Desvignes T."/>
            <person name="Floi Bucao C."/>
            <person name="Jouanno E."/>
            <person name="Wen M."/>
            <person name="Mejri S."/>
            <person name="Dirks R."/>
            <person name="Jansen H."/>
            <person name="Henkel C."/>
            <person name="Chen W.J."/>
            <person name="Zahm M."/>
            <person name="Cabau C."/>
            <person name="Klopp C."/>
            <person name="Thompson A.W."/>
            <person name="Robinson-Rechavi M."/>
            <person name="Braasch I."/>
            <person name="Lecointre G."/>
            <person name="Bobe J."/>
            <person name="Postlethwait J.H."/>
            <person name="Berthelot C."/>
            <person name="Roest Crollius H."/>
            <person name="Guiguen Y."/>
        </authorList>
    </citation>
    <scope>NUCLEOTIDE SEQUENCE</scope>
    <source>
        <strain evidence="2">Concon-B</strain>
    </source>
</reference>
<evidence type="ECO:0000313" key="3">
    <source>
        <dbReference type="Proteomes" id="UP001152803"/>
    </source>
</evidence>
<dbReference type="Gene3D" id="2.30.29.30">
    <property type="entry name" value="Pleckstrin-homology domain (PH domain)/Phosphotyrosine-binding domain (PTB)"/>
    <property type="match status" value="1"/>
</dbReference>
<dbReference type="InterPro" id="IPR011993">
    <property type="entry name" value="PH-like_dom_sf"/>
</dbReference>
<keyword evidence="3" id="KW-1185">Reference proteome</keyword>
<gene>
    <name evidence="2" type="ORF">COCON_G00039610</name>
</gene>
<sequence>MGTEASVSAQADADDTEPKAGFWRNEGIRVTAEPLAFASDGMVCREYIKNWRPRYFLLKTDGSFIGYKEKPQDADLPTLSTTSPWPVWGSRPGGGTGPHPSLHPSRLWQPRAAPHLLQGLGGQVVLNVFLKREPKPSSSPWSHAAPNWQPRAGSQKGLLSARQTHYSVTLATRRTESQGLLPAPLPASVWWRSQLLTPHRHGGRAHWASPA</sequence>
<dbReference type="Proteomes" id="UP001152803">
    <property type="component" value="Unassembled WGS sequence"/>
</dbReference>